<feature type="region of interest" description="Disordered" evidence="2">
    <location>
        <begin position="289"/>
        <end position="308"/>
    </location>
</feature>
<reference evidence="4" key="1">
    <citation type="submission" date="2023-07" db="EMBL/GenBank/DDBJ databases">
        <title>Black Yeasts Isolated from many extreme environments.</title>
        <authorList>
            <person name="Coleine C."/>
            <person name="Stajich J.E."/>
            <person name="Selbmann L."/>
        </authorList>
    </citation>
    <scope>NUCLEOTIDE SEQUENCE</scope>
    <source>
        <strain evidence="4">CCFEE 5485</strain>
    </source>
</reference>
<comment type="caution">
    <text evidence="4">The sequence shown here is derived from an EMBL/GenBank/DDBJ whole genome shotgun (WGS) entry which is preliminary data.</text>
</comment>
<feature type="region of interest" description="Disordered" evidence="2">
    <location>
        <begin position="798"/>
        <end position="828"/>
    </location>
</feature>
<accession>A0AAE1C1S2</accession>
<feature type="compositionally biased region" description="Polar residues" evidence="2">
    <location>
        <begin position="236"/>
        <end position="257"/>
    </location>
</feature>
<evidence type="ECO:0000256" key="2">
    <source>
        <dbReference type="SAM" id="MobiDB-lite"/>
    </source>
</evidence>
<feature type="compositionally biased region" description="Acidic residues" evidence="2">
    <location>
        <begin position="1309"/>
        <end position="1321"/>
    </location>
</feature>
<feature type="compositionally biased region" description="Low complexity" evidence="2">
    <location>
        <begin position="1432"/>
        <end position="1446"/>
    </location>
</feature>
<keyword evidence="1" id="KW-0175">Coiled coil</keyword>
<feature type="region of interest" description="Disordered" evidence="2">
    <location>
        <begin position="842"/>
        <end position="1009"/>
    </location>
</feature>
<evidence type="ECO:0000256" key="1">
    <source>
        <dbReference type="SAM" id="Coils"/>
    </source>
</evidence>
<feature type="compositionally biased region" description="Polar residues" evidence="2">
    <location>
        <begin position="1128"/>
        <end position="1138"/>
    </location>
</feature>
<organism evidence="4 5">
    <name type="scientific">Recurvomyces mirabilis</name>
    <dbReference type="NCBI Taxonomy" id="574656"/>
    <lineage>
        <taxon>Eukaryota</taxon>
        <taxon>Fungi</taxon>
        <taxon>Dikarya</taxon>
        <taxon>Ascomycota</taxon>
        <taxon>Pezizomycotina</taxon>
        <taxon>Dothideomycetes</taxon>
        <taxon>Dothideomycetidae</taxon>
        <taxon>Mycosphaerellales</taxon>
        <taxon>Teratosphaeriaceae</taxon>
        <taxon>Recurvomyces</taxon>
    </lineage>
</organism>
<feature type="compositionally biased region" description="Polar residues" evidence="2">
    <location>
        <begin position="992"/>
        <end position="1004"/>
    </location>
</feature>
<feature type="compositionally biased region" description="Polar residues" evidence="2">
    <location>
        <begin position="941"/>
        <end position="953"/>
    </location>
</feature>
<feature type="compositionally biased region" description="Polar residues" evidence="2">
    <location>
        <begin position="1044"/>
        <end position="1070"/>
    </location>
</feature>
<feature type="signal peptide" evidence="3">
    <location>
        <begin position="1"/>
        <end position="28"/>
    </location>
</feature>
<evidence type="ECO:0000313" key="5">
    <source>
        <dbReference type="Proteomes" id="UP001274830"/>
    </source>
</evidence>
<protein>
    <submittedName>
        <fullName evidence="4">Uncharacterized protein</fullName>
    </submittedName>
</protein>
<feature type="region of interest" description="Disordered" evidence="2">
    <location>
        <begin position="1309"/>
        <end position="1350"/>
    </location>
</feature>
<feature type="compositionally biased region" description="Polar residues" evidence="2">
    <location>
        <begin position="1382"/>
        <end position="1392"/>
    </location>
</feature>
<feature type="compositionally biased region" description="Polar residues" evidence="2">
    <location>
        <begin position="1187"/>
        <end position="1198"/>
    </location>
</feature>
<feature type="compositionally biased region" description="Low complexity" evidence="2">
    <location>
        <begin position="842"/>
        <end position="853"/>
    </location>
</feature>
<feature type="region of interest" description="Disordered" evidence="2">
    <location>
        <begin position="154"/>
        <end position="204"/>
    </location>
</feature>
<keyword evidence="5" id="KW-1185">Reference proteome</keyword>
<feature type="compositionally biased region" description="Basic and acidic residues" evidence="2">
    <location>
        <begin position="289"/>
        <end position="301"/>
    </location>
</feature>
<gene>
    <name evidence="4" type="ORF">LTR78_005434</name>
</gene>
<feature type="chain" id="PRO_5042112670" evidence="3">
    <location>
        <begin position="29"/>
        <end position="1482"/>
    </location>
</feature>
<proteinExistence type="predicted"/>
<feature type="region of interest" description="Disordered" evidence="2">
    <location>
        <begin position="1167"/>
        <end position="1283"/>
    </location>
</feature>
<feature type="compositionally biased region" description="Low complexity" evidence="2">
    <location>
        <begin position="1254"/>
        <end position="1266"/>
    </location>
</feature>
<feature type="compositionally biased region" description="Basic and acidic residues" evidence="2">
    <location>
        <begin position="461"/>
        <end position="491"/>
    </location>
</feature>
<dbReference type="Proteomes" id="UP001274830">
    <property type="component" value="Unassembled WGS sequence"/>
</dbReference>
<keyword evidence="3" id="KW-0732">Signal</keyword>
<feature type="compositionally biased region" description="Basic and acidic residues" evidence="2">
    <location>
        <begin position="169"/>
        <end position="179"/>
    </location>
</feature>
<feature type="region of interest" description="Disordered" evidence="2">
    <location>
        <begin position="427"/>
        <end position="491"/>
    </location>
</feature>
<feature type="region of interest" description="Disordered" evidence="2">
    <location>
        <begin position="1043"/>
        <end position="1079"/>
    </location>
</feature>
<sequence length="1482" mass="161529">MKRAASKQATWQFVFELLLQDFLAFAHTNHTNTYSDVYDYEYAIATSYQRIQTHHSSIRVCYSPASPAIMLTHEFIGAALGSITYFKFMEVFVVNAILSEWEEDEEKREELERQQEEDAAAAVAMRRYLGNRTIDGHTHLVRRARGERCATVAVLSSEEERGEEGEAQEESKEESRIESMDLAPSNPTPPSPPQTMVSRYASTPSPVSLKDITIAGLSQQLEEMRMQAEEDRTKAQEFQQQAQESRKTVSQLQSRIRQTNRDNHEARGQLSYASNENNRLEKYLDTAEKARDSAVDKHHSLSSELQEQTTKLNKAVSSGNLWYQENAKLESRAREAELSARWAKRDAENDLRKARKASAEAKATLQEIEQKNDSSVRGEVEKQAKQSQVKFQAEFEQAGQAANVRYNGLQESRKLQLQQLKDDFERHRKETKEENEKKAAEASIQNQQLQARVEKTEEELVDTRRLRNEQTKQAKEAADRQADETKTAHDSKLREAHNKIGELEAAVTQVMLQRDDATRDQTNSQSALITVKETNTHLNSQLTYEREKNSRRDDEIKALKAQMVTLQQQQQQQQAFPSSETTVVTTSVSSAAIPPLDGAGILEPSGYQTMQNFNDLEEMDFGYQNQSDMGIAIEPAASTDLQMTMDAPYMTFDGQQTADIYDAFDWDMANFEIPQQTSQYDPASSESNGPYCGLSTMQTSVEEHQANSFGMGLQQPLPPFQLQQSTTGSTASTAASLQPFSWMAGSSNDTQSSEIQTQPIAISFMSTDTWQPQQTNFDFDFGTAASSQSIVGNDSTMQNQEWVPNPEQLTPVDPALTGEEQPKESESDLYSMTWKAFYGVSPSPEPEAAVPSVHSDNHHATVSMDEESVQSDGRPETSEPLSHLHGNDASDDDDAVASGDEDSLFGPSRPQSRTSSPPPNDSRRSESDVSEASDTPHGMLNRTSQLHNQGSPFSTAPPKQSSSSQPASPGPAIPYTNTKSNLAMYNRPYAPSATSTSAIPNGTPSGYKPATPAFLALRTAGRSDADEVSPELLAWFDEAVTDQAAGTSDQNQAPATMLPTSTQAATSQEPPSRATHVPVVPTFVPSIPPHPQGQAATTATSAWSTQLSYSSTAPPYSATLSGTTFSAPTVSKYSSPSRQPAAGQPNYWSGDATPDDKVGHIILATPAQRSVRPIKPLPRRTPRPVNSFAQTSTSTVHISLQPAAPPATALAPASSATDGGNISLSSGPAVPSGPAPLESDKVDEVMPFERQGVQASTMSSASQPTQQAPPAPTQQADMEAGHQATMAEAEAAGIDGPAYMAKGNFDDEALDLLPSDDEDGDPITKPGQNRASKASQKQEEQNDKDDEDDVKWEDAMVKKCGRCRQPIVNNRCGSVCLMNTTRQGASSSTGSENDQEPQAPAPAPKLRCTKCGNILRNNICAPKCGQNRVRQGTTSSDGSSGGDAASQAPATGPITVPNQNSQGRRQAANLGRKILPAKGAKK</sequence>
<feature type="compositionally biased region" description="Basic and acidic residues" evidence="2">
    <location>
        <begin position="224"/>
        <end position="235"/>
    </location>
</feature>
<feature type="region of interest" description="Disordered" evidence="2">
    <location>
        <begin position="1128"/>
        <end position="1155"/>
    </location>
</feature>
<feature type="compositionally biased region" description="Polar residues" evidence="2">
    <location>
        <begin position="1326"/>
        <end position="1335"/>
    </location>
</feature>
<feature type="coiled-coil region" evidence="1">
    <location>
        <begin position="344"/>
        <end position="374"/>
    </location>
</feature>
<evidence type="ECO:0000313" key="4">
    <source>
        <dbReference type="EMBL" id="KAK3674712.1"/>
    </source>
</evidence>
<feature type="region of interest" description="Disordered" evidence="2">
    <location>
        <begin position="1425"/>
        <end position="1482"/>
    </location>
</feature>
<feature type="compositionally biased region" description="Basic and acidic residues" evidence="2">
    <location>
        <begin position="427"/>
        <end position="440"/>
    </location>
</feature>
<feature type="compositionally biased region" description="Low complexity" evidence="2">
    <location>
        <begin position="1206"/>
        <end position="1237"/>
    </location>
</feature>
<feature type="region of interest" description="Disordered" evidence="2">
    <location>
        <begin position="1382"/>
        <end position="1404"/>
    </location>
</feature>
<feature type="compositionally biased region" description="Low complexity" evidence="2">
    <location>
        <begin position="954"/>
        <end position="967"/>
    </location>
</feature>
<feature type="compositionally biased region" description="Polar residues" evidence="2">
    <location>
        <begin position="194"/>
        <end position="204"/>
    </location>
</feature>
<evidence type="ECO:0000256" key="3">
    <source>
        <dbReference type="SAM" id="SignalP"/>
    </source>
</evidence>
<dbReference type="EMBL" id="JAUTXT010000018">
    <property type="protein sequence ID" value="KAK3674712.1"/>
    <property type="molecule type" value="Genomic_DNA"/>
</dbReference>
<name>A0AAE1C1S2_9PEZI</name>
<feature type="compositionally biased region" description="Acidic residues" evidence="2">
    <location>
        <begin position="889"/>
        <end position="903"/>
    </location>
</feature>
<feature type="region of interest" description="Disordered" evidence="2">
    <location>
        <begin position="224"/>
        <end position="278"/>
    </location>
</feature>